<protein>
    <submittedName>
        <fullName evidence="2">Uncharacterized protein</fullName>
    </submittedName>
</protein>
<gene>
    <name evidence="2" type="ORF">DWV00_08605</name>
</gene>
<keyword evidence="1" id="KW-0472">Membrane</keyword>
<name>A0A3D8K2Q3_9BURK</name>
<dbReference type="RefSeq" id="WP_115533148.1">
    <property type="nucleotide sequence ID" value="NZ_QRGA01000005.1"/>
</dbReference>
<proteinExistence type="predicted"/>
<organism evidence="2 3">
    <name type="scientific">Trinickia dinghuensis</name>
    <dbReference type="NCBI Taxonomy" id="2291023"/>
    <lineage>
        <taxon>Bacteria</taxon>
        <taxon>Pseudomonadati</taxon>
        <taxon>Pseudomonadota</taxon>
        <taxon>Betaproteobacteria</taxon>
        <taxon>Burkholderiales</taxon>
        <taxon>Burkholderiaceae</taxon>
        <taxon>Trinickia</taxon>
    </lineage>
</organism>
<accession>A0A3D8K2Q3</accession>
<evidence type="ECO:0000313" key="2">
    <source>
        <dbReference type="EMBL" id="RDU99176.1"/>
    </source>
</evidence>
<feature type="transmembrane region" description="Helical" evidence="1">
    <location>
        <begin position="7"/>
        <end position="28"/>
    </location>
</feature>
<keyword evidence="1" id="KW-1133">Transmembrane helix</keyword>
<evidence type="ECO:0000256" key="1">
    <source>
        <dbReference type="SAM" id="Phobius"/>
    </source>
</evidence>
<dbReference type="EMBL" id="QRGA01000005">
    <property type="protein sequence ID" value="RDU99176.1"/>
    <property type="molecule type" value="Genomic_DNA"/>
</dbReference>
<keyword evidence="1" id="KW-0812">Transmembrane</keyword>
<comment type="caution">
    <text evidence="2">The sequence shown here is derived from an EMBL/GenBank/DDBJ whole genome shotgun (WGS) entry which is preliminary data.</text>
</comment>
<sequence length="106" mass="12313">MTPKMLAGLDIFNSMFEVALMVPFLFGLRTLYRVKDSRALNDLEQWPYMLHCLYTVFFFGVLGRWWSAASLFGWACMFLIKIRMIRHYRNFTVPAETASAAPCVSD</sequence>
<dbReference type="Proteomes" id="UP000256838">
    <property type="component" value="Unassembled WGS sequence"/>
</dbReference>
<feature type="transmembrane region" description="Helical" evidence="1">
    <location>
        <begin position="48"/>
        <end position="80"/>
    </location>
</feature>
<evidence type="ECO:0000313" key="3">
    <source>
        <dbReference type="Proteomes" id="UP000256838"/>
    </source>
</evidence>
<reference evidence="2 3" key="1">
    <citation type="submission" date="2018-08" db="EMBL/GenBank/DDBJ databases">
        <title>Paraburkholderia sp. DHOM06 isolated from forest soil.</title>
        <authorList>
            <person name="Gao Z.-H."/>
            <person name="Qiu L.-H."/>
        </authorList>
    </citation>
    <scope>NUCLEOTIDE SEQUENCE [LARGE SCALE GENOMIC DNA]</scope>
    <source>
        <strain evidence="2 3">DHOM06</strain>
    </source>
</reference>
<dbReference type="AlphaFoldDB" id="A0A3D8K2Q3"/>
<keyword evidence="3" id="KW-1185">Reference proteome</keyword>